<evidence type="ECO:0000256" key="3">
    <source>
        <dbReference type="ARBA" id="ARBA00022741"/>
    </source>
</evidence>
<dbReference type="InterPro" id="IPR017438">
    <property type="entry name" value="ATP-NAD_kinase_N"/>
</dbReference>
<gene>
    <name evidence="8" type="ORF">BCR44DRAFT_55197</name>
</gene>
<dbReference type="Gene3D" id="2.60.200.30">
    <property type="entry name" value="Probable inorganic polyphosphate/atp-NAD kinase, domain 2"/>
    <property type="match status" value="1"/>
</dbReference>
<accession>A0A1Y2HIE3</accession>
<evidence type="ECO:0000256" key="4">
    <source>
        <dbReference type="ARBA" id="ARBA00022777"/>
    </source>
</evidence>
<evidence type="ECO:0000256" key="1">
    <source>
        <dbReference type="ARBA" id="ARBA00010995"/>
    </source>
</evidence>
<sequence>MRRWFSSAASAQSVLPPLSSRPTVLIVRKPRDPAALRHAINIAKWIAKEHPGTQLLAEDPKVPRASAVTSAVCPPQQRPEENHDDVWELAGLCDLVAPGDIGNISKEINLVIGLGGDGTMLHISSLFQGPVPPVASFSLGTLNFLPPFRISEHKSILNRIYDGPITLSNRERLVCQVANDSDTEAIYSKVQDSPESMLEHLRSISGAQRFQVMNEVLVHRAGHPSLATIECRVNGQVMTEAVVDGLIIATPTGSTAYSLSAGGPIIHPTVPGILLTPVCPLSLSFRPVFFPQTSLISMRPAQRARCLPLELMVDGKYRGTLAARDNVVHIHGYGDPVPVITPDATRLEGKDRWVTNINQRLRWNMSFADPARSGGQRADDEGHE</sequence>
<reference evidence="8 9" key="1">
    <citation type="submission" date="2016-07" db="EMBL/GenBank/DDBJ databases">
        <title>Pervasive Adenine N6-methylation of Active Genes in Fungi.</title>
        <authorList>
            <consortium name="DOE Joint Genome Institute"/>
            <person name="Mondo S.J."/>
            <person name="Dannebaum R.O."/>
            <person name="Kuo R.C."/>
            <person name="Labutti K."/>
            <person name="Haridas S."/>
            <person name="Kuo A."/>
            <person name="Salamov A."/>
            <person name="Ahrendt S.R."/>
            <person name="Lipzen A."/>
            <person name="Sullivan W."/>
            <person name="Andreopoulos W.B."/>
            <person name="Clum A."/>
            <person name="Lindquist E."/>
            <person name="Daum C."/>
            <person name="Ramamoorthy G.K."/>
            <person name="Gryganskyi A."/>
            <person name="Culley D."/>
            <person name="Magnuson J.K."/>
            <person name="James T.Y."/>
            <person name="O'Malley M.A."/>
            <person name="Stajich J.E."/>
            <person name="Spatafora J.W."/>
            <person name="Visel A."/>
            <person name="Grigoriev I.V."/>
        </authorList>
    </citation>
    <scope>NUCLEOTIDE SEQUENCE [LARGE SCALE GENOMIC DNA]</scope>
    <source>
        <strain evidence="8 9">PL171</strain>
    </source>
</reference>
<dbReference type="AlphaFoldDB" id="A0A1Y2HIE3"/>
<dbReference type="SUPFAM" id="SSF111331">
    <property type="entry name" value="NAD kinase/diacylglycerol kinase-like"/>
    <property type="match status" value="1"/>
</dbReference>
<comment type="caution">
    <text evidence="8">The sequence shown here is derived from an EMBL/GenBank/DDBJ whole genome shotgun (WGS) entry which is preliminary data.</text>
</comment>
<keyword evidence="4 8" id="KW-0418">Kinase</keyword>
<dbReference type="GO" id="GO:0019674">
    <property type="term" value="P:NAD+ metabolic process"/>
    <property type="evidence" value="ECO:0007669"/>
    <property type="project" value="InterPro"/>
</dbReference>
<dbReference type="Pfam" id="PF01513">
    <property type="entry name" value="NAD_kinase"/>
    <property type="match status" value="1"/>
</dbReference>
<dbReference type="STRING" id="765915.A0A1Y2HIE3"/>
<dbReference type="GO" id="GO:0006741">
    <property type="term" value="P:NADP+ biosynthetic process"/>
    <property type="evidence" value="ECO:0007669"/>
    <property type="project" value="InterPro"/>
</dbReference>
<dbReference type="FunFam" id="2.60.200.30:FF:000009">
    <property type="entry name" value="Poly(P)/ATP NAD kinase"/>
    <property type="match status" value="1"/>
</dbReference>
<keyword evidence="5" id="KW-0067">ATP-binding</keyword>
<dbReference type="Pfam" id="PF20143">
    <property type="entry name" value="NAD_kinase_C"/>
    <property type="match status" value="1"/>
</dbReference>
<dbReference type="HAMAP" id="MF_00361">
    <property type="entry name" value="NAD_kinase"/>
    <property type="match status" value="1"/>
</dbReference>
<protein>
    <submittedName>
        <fullName evidence="8">ATP-NAD kinase-like domain-containing protein</fullName>
    </submittedName>
</protein>
<keyword evidence="3" id="KW-0547">Nucleotide-binding</keyword>
<keyword evidence="7" id="KW-0520">NAD</keyword>
<evidence type="ECO:0000256" key="2">
    <source>
        <dbReference type="ARBA" id="ARBA00022679"/>
    </source>
</evidence>
<keyword evidence="2" id="KW-0808">Transferase</keyword>
<dbReference type="GO" id="GO:0005524">
    <property type="term" value="F:ATP binding"/>
    <property type="evidence" value="ECO:0007669"/>
    <property type="project" value="UniProtKB-KW"/>
</dbReference>
<dbReference type="Proteomes" id="UP000193411">
    <property type="component" value="Unassembled WGS sequence"/>
</dbReference>
<proteinExistence type="inferred from homology"/>
<evidence type="ECO:0000256" key="6">
    <source>
        <dbReference type="ARBA" id="ARBA00022857"/>
    </source>
</evidence>
<dbReference type="GO" id="GO:0003951">
    <property type="term" value="F:NAD+ kinase activity"/>
    <property type="evidence" value="ECO:0007669"/>
    <property type="project" value="InterPro"/>
</dbReference>
<dbReference type="InterPro" id="IPR002504">
    <property type="entry name" value="NADK"/>
</dbReference>
<evidence type="ECO:0000313" key="8">
    <source>
        <dbReference type="EMBL" id="ORZ34336.1"/>
    </source>
</evidence>
<dbReference type="InterPro" id="IPR017437">
    <property type="entry name" value="ATP-NAD_kinase_PpnK-typ_C"/>
</dbReference>
<evidence type="ECO:0000313" key="9">
    <source>
        <dbReference type="Proteomes" id="UP000193411"/>
    </source>
</evidence>
<comment type="similarity">
    <text evidence="1">Belongs to the NAD kinase family.</text>
</comment>
<dbReference type="OrthoDB" id="24581at2759"/>
<dbReference type="InterPro" id="IPR016064">
    <property type="entry name" value="NAD/diacylglycerol_kinase_sf"/>
</dbReference>
<evidence type="ECO:0000256" key="5">
    <source>
        <dbReference type="ARBA" id="ARBA00022840"/>
    </source>
</evidence>
<keyword evidence="6" id="KW-0521">NADP</keyword>
<name>A0A1Y2HIE3_9FUNG</name>
<keyword evidence="9" id="KW-1185">Reference proteome</keyword>
<dbReference type="PANTHER" id="PTHR20275:SF26">
    <property type="entry name" value="NADH KINASE POS5, MITOCHONDRIAL"/>
    <property type="match status" value="1"/>
</dbReference>
<organism evidence="8 9">
    <name type="scientific">Catenaria anguillulae PL171</name>
    <dbReference type="NCBI Taxonomy" id="765915"/>
    <lineage>
        <taxon>Eukaryota</taxon>
        <taxon>Fungi</taxon>
        <taxon>Fungi incertae sedis</taxon>
        <taxon>Blastocladiomycota</taxon>
        <taxon>Blastocladiomycetes</taxon>
        <taxon>Blastocladiales</taxon>
        <taxon>Catenariaceae</taxon>
        <taxon>Catenaria</taxon>
    </lineage>
</organism>
<dbReference type="EMBL" id="MCFL01000029">
    <property type="protein sequence ID" value="ORZ34336.1"/>
    <property type="molecule type" value="Genomic_DNA"/>
</dbReference>
<dbReference type="Gene3D" id="3.40.50.10330">
    <property type="entry name" value="Probable inorganic polyphosphate/atp-NAD kinase, domain 1"/>
    <property type="match status" value="1"/>
</dbReference>
<dbReference type="PANTHER" id="PTHR20275">
    <property type="entry name" value="NAD KINASE"/>
    <property type="match status" value="1"/>
</dbReference>
<evidence type="ECO:0000256" key="7">
    <source>
        <dbReference type="ARBA" id="ARBA00023027"/>
    </source>
</evidence>